<reference evidence="3 5" key="2">
    <citation type="submission" date="2020-08" db="EMBL/GenBank/DDBJ databases">
        <title>Genomic Encyclopedia of Type Strains, Phase IV (KMG-IV): sequencing the most valuable type-strain genomes for metagenomic binning, comparative biology and taxonomic classification.</title>
        <authorList>
            <person name="Goeker M."/>
        </authorList>
    </citation>
    <scope>NUCLEOTIDE SEQUENCE [LARGE SCALE GENOMIC DNA]</scope>
    <source>
        <strain evidence="3 5">DSM 103679</strain>
    </source>
</reference>
<evidence type="ECO:0000259" key="2">
    <source>
        <dbReference type="Pfam" id="PF20683"/>
    </source>
</evidence>
<accession>A0A840SF36</accession>
<evidence type="ECO:0000259" key="1">
    <source>
        <dbReference type="Pfam" id="PF16314"/>
    </source>
</evidence>
<evidence type="ECO:0000313" key="6">
    <source>
        <dbReference type="Proteomes" id="UP000593591"/>
    </source>
</evidence>
<feature type="domain" description="DUF4954" evidence="1">
    <location>
        <begin position="25"/>
        <end position="473"/>
    </location>
</feature>
<sequence>MLKVNVLSENFKNSQPPEELLVNKRHLTPSEIYVLIQNRNISSDSDWQNVYVCDGEGEFNPSQIVQSEFSGWVILGKIRKASLKFHDLELMTGIYFSHLENCVTGDDCVIKNASFVSNYHIGNRVMLFNIQEMSCTCHSKFGEGLLKEGEAEKNRIWIGVGNENDRRAVLAFNQMIPADAYFWSRYRDDPELMKKFIELTEYNKDKANNTYGIIEDDCVIKNCTLLKDVKIGSCAYIKGAFKLKNITVLSSEDEPSQIGEGVEMVNGIMGYGSHVFYQAIAVRFVIGRNCHLKYGARLLNSVLGDNSVVSCCELLNNLIYPFHEQHHNSSFLIASTVMGQSNIASAATIGSNHNSRSPDGEMIAGRGFWPGLCSDFKYDSRFASFVLVAKGSYEYELNITYPFSLVAEDKKDKAVHIIPAYWFLYNMFAIVRNKYKFKARDRRVIKVQHIETNPLAPDTVQEIVTALERLVELTGRYLKSPEENFQKMTLDKGEGSVLSDFRKKALSVSDDQINQVAKDFLHQCRNTEFILSDDRCQKRYGALIFKAARAYKEYRRVMKYFIAETFMQWTESQNKETLDYEDLDVIASIPLYRNWVNAGGQIIPEEKVNELFFKIKTGALKDWDEVHGFYDDCQKNYPAYKARYCLYLLECLYEKSFREFTPELYTDFMQDVAYVSMNMFESSVASREKDYTDFFRSITFRNYKEKEAVLGPLSENTFLKELRESTSVFDSNLEKLFRRLAAKE</sequence>
<proteinExistence type="predicted"/>
<organism evidence="3 5">
    <name type="scientific">Treponema rectale</name>
    <dbReference type="NCBI Taxonomy" id="744512"/>
    <lineage>
        <taxon>Bacteria</taxon>
        <taxon>Pseudomonadati</taxon>
        <taxon>Spirochaetota</taxon>
        <taxon>Spirochaetia</taxon>
        <taxon>Spirochaetales</taxon>
        <taxon>Treponemataceae</taxon>
        <taxon>Treponema</taxon>
    </lineage>
</organism>
<feature type="domain" description="DUF6819" evidence="2">
    <location>
        <begin position="594"/>
        <end position="672"/>
    </location>
</feature>
<reference evidence="4 6" key="1">
    <citation type="submission" date="2018-08" db="EMBL/GenBank/DDBJ databases">
        <title>The first complete genome of Treponema rectale (CHPAT), a commensal spirochete of the bovine rectum.</title>
        <authorList>
            <person name="Staton G.J."/>
            <person name="Clegg S.R."/>
            <person name="Carter S.D."/>
            <person name="Radford A.D."/>
            <person name="Darby A."/>
            <person name="Hall N."/>
            <person name="Birtles R.J."/>
            <person name="Evans N.J."/>
        </authorList>
    </citation>
    <scope>NUCLEOTIDE SEQUENCE [LARGE SCALE GENOMIC DNA]</scope>
    <source>
        <strain evidence="4 6">CHPA</strain>
    </source>
</reference>
<dbReference type="Proteomes" id="UP000578697">
    <property type="component" value="Unassembled WGS sequence"/>
</dbReference>
<evidence type="ECO:0000313" key="5">
    <source>
        <dbReference type="Proteomes" id="UP000578697"/>
    </source>
</evidence>
<dbReference type="InterPro" id="IPR011004">
    <property type="entry name" value="Trimer_LpxA-like_sf"/>
</dbReference>
<evidence type="ECO:0000313" key="4">
    <source>
        <dbReference type="EMBL" id="QOS40223.1"/>
    </source>
</evidence>
<dbReference type="Proteomes" id="UP000593591">
    <property type="component" value="Chromosome"/>
</dbReference>
<gene>
    <name evidence="4" type="ORF">DYE49_07060</name>
    <name evidence="3" type="ORF">HNP77_000406</name>
</gene>
<name>A0A840SF36_9SPIR</name>
<dbReference type="RefSeq" id="WP_184651496.1">
    <property type="nucleotide sequence ID" value="NZ_JACHFR010000001.1"/>
</dbReference>
<protein>
    <submittedName>
        <fullName evidence="4">DUF4954 family protein</fullName>
    </submittedName>
    <submittedName>
        <fullName evidence="3">NDP-sugar pyrophosphorylase family protein</fullName>
    </submittedName>
</protein>
<dbReference type="Pfam" id="PF16314">
    <property type="entry name" value="DUF4954"/>
    <property type="match status" value="1"/>
</dbReference>
<dbReference type="AlphaFoldDB" id="A0A840SF36"/>
<dbReference type="KEGG" id="trc:DYE49_07060"/>
<keyword evidence="5" id="KW-1185">Reference proteome</keyword>
<dbReference type="InterPro" id="IPR032533">
    <property type="entry name" value="DUF4954"/>
</dbReference>
<dbReference type="InterPro" id="IPR049208">
    <property type="entry name" value="DUF6819"/>
</dbReference>
<dbReference type="EMBL" id="CP031517">
    <property type="protein sequence ID" value="QOS40223.1"/>
    <property type="molecule type" value="Genomic_DNA"/>
</dbReference>
<dbReference type="SUPFAM" id="SSF51161">
    <property type="entry name" value="Trimeric LpxA-like enzymes"/>
    <property type="match status" value="1"/>
</dbReference>
<evidence type="ECO:0000313" key="3">
    <source>
        <dbReference type="EMBL" id="MBB5218062.1"/>
    </source>
</evidence>
<dbReference type="EMBL" id="JACHFR010000001">
    <property type="protein sequence ID" value="MBB5218062.1"/>
    <property type="molecule type" value="Genomic_DNA"/>
</dbReference>
<dbReference type="Pfam" id="PF20683">
    <property type="entry name" value="DUF6819"/>
    <property type="match status" value="1"/>
</dbReference>
<dbReference type="Gene3D" id="2.160.10.10">
    <property type="entry name" value="Hexapeptide repeat proteins"/>
    <property type="match status" value="1"/>
</dbReference>